<dbReference type="GO" id="GO:0016740">
    <property type="term" value="F:transferase activity"/>
    <property type="evidence" value="ECO:0007669"/>
    <property type="project" value="UniProtKB-KW"/>
</dbReference>
<organism evidence="4 5">
    <name type="scientific">Christiangramia gaetbulicola</name>
    <dbReference type="NCBI Taxonomy" id="703340"/>
    <lineage>
        <taxon>Bacteria</taxon>
        <taxon>Pseudomonadati</taxon>
        <taxon>Bacteroidota</taxon>
        <taxon>Flavobacteriia</taxon>
        <taxon>Flavobacteriales</taxon>
        <taxon>Flavobacteriaceae</taxon>
        <taxon>Christiangramia</taxon>
    </lineage>
</organism>
<dbReference type="InterPro" id="IPR027791">
    <property type="entry name" value="Galactosyl_T_C"/>
</dbReference>
<dbReference type="InterPro" id="IPR050834">
    <property type="entry name" value="Glycosyltransf_2"/>
</dbReference>
<evidence type="ECO:0000259" key="2">
    <source>
        <dbReference type="Pfam" id="PF00535"/>
    </source>
</evidence>
<keyword evidence="1" id="KW-0808">Transferase</keyword>
<dbReference type="SUPFAM" id="SSF53448">
    <property type="entry name" value="Nucleotide-diphospho-sugar transferases"/>
    <property type="match status" value="1"/>
</dbReference>
<dbReference type="RefSeq" id="WP_108170056.1">
    <property type="nucleotide sequence ID" value="NZ_QBKQ01000001.1"/>
</dbReference>
<dbReference type="AlphaFoldDB" id="A0A2T6AJT4"/>
<dbReference type="Pfam" id="PF00535">
    <property type="entry name" value="Glycos_transf_2"/>
    <property type="match status" value="1"/>
</dbReference>
<dbReference type="EMBL" id="QBKQ01000001">
    <property type="protein sequence ID" value="PTX44075.1"/>
    <property type="molecule type" value="Genomic_DNA"/>
</dbReference>
<accession>A0A2T6AJT4</accession>
<dbReference type="PANTHER" id="PTHR43685">
    <property type="entry name" value="GLYCOSYLTRANSFERASE"/>
    <property type="match status" value="1"/>
</dbReference>
<dbReference type="Gene3D" id="3.90.550.10">
    <property type="entry name" value="Spore Coat Polysaccharide Biosynthesis Protein SpsA, Chain A"/>
    <property type="match status" value="1"/>
</dbReference>
<protein>
    <recommendedName>
        <fullName evidence="6">Glycosyltransferase involved in cell wall biosynthesis</fullName>
    </recommendedName>
</protein>
<feature type="domain" description="Glycosyltransferase 2-like" evidence="2">
    <location>
        <begin position="7"/>
        <end position="116"/>
    </location>
</feature>
<dbReference type="InterPro" id="IPR001173">
    <property type="entry name" value="Glyco_trans_2-like"/>
</dbReference>
<evidence type="ECO:0000259" key="3">
    <source>
        <dbReference type="Pfam" id="PF02709"/>
    </source>
</evidence>
<dbReference type="PANTHER" id="PTHR43685:SF2">
    <property type="entry name" value="GLYCOSYLTRANSFERASE 2-LIKE DOMAIN-CONTAINING PROTEIN"/>
    <property type="match status" value="1"/>
</dbReference>
<reference evidence="4 5" key="1">
    <citation type="submission" date="2018-04" db="EMBL/GenBank/DDBJ databases">
        <title>Genomic Encyclopedia of Archaeal and Bacterial Type Strains, Phase II (KMG-II): from individual species to whole genera.</title>
        <authorList>
            <person name="Goeker M."/>
        </authorList>
    </citation>
    <scope>NUCLEOTIDE SEQUENCE [LARGE SCALE GENOMIC DNA]</scope>
    <source>
        <strain evidence="4 5">DSM 23082</strain>
    </source>
</reference>
<feature type="domain" description="Galactosyltransferase C-terminal" evidence="3">
    <location>
        <begin position="149"/>
        <end position="193"/>
    </location>
</feature>
<evidence type="ECO:0000256" key="1">
    <source>
        <dbReference type="ARBA" id="ARBA00022679"/>
    </source>
</evidence>
<proteinExistence type="predicted"/>
<dbReference type="OrthoDB" id="597270at2"/>
<dbReference type="InterPro" id="IPR029044">
    <property type="entry name" value="Nucleotide-diphossugar_trans"/>
</dbReference>
<gene>
    <name evidence="4" type="ORF">C8P64_0045</name>
</gene>
<evidence type="ECO:0000313" key="5">
    <source>
        <dbReference type="Proteomes" id="UP000244174"/>
    </source>
</evidence>
<name>A0A2T6AJT4_9FLAO</name>
<comment type="caution">
    <text evidence="4">The sequence shown here is derived from an EMBL/GenBank/DDBJ whole genome shotgun (WGS) entry which is preliminary data.</text>
</comment>
<dbReference type="Proteomes" id="UP000244174">
    <property type="component" value="Unassembled WGS sequence"/>
</dbReference>
<keyword evidence="5" id="KW-1185">Reference proteome</keyword>
<evidence type="ECO:0000313" key="4">
    <source>
        <dbReference type="EMBL" id="PTX44075.1"/>
    </source>
</evidence>
<evidence type="ECO:0008006" key="6">
    <source>
        <dbReference type="Google" id="ProtNLM"/>
    </source>
</evidence>
<dbReference type="CDD" id="cd00761">
    <property type="entry name" value="Glyco_tranf_GTA_type"/>
    <property type="match status" value="1"/>
</dbReference>
<dbReference type="Pfam" id="PF02709">
    <property type="entry name" value="Glyco_transf_7C"/>
    <property type="match status" value="1"/>
</dbReference>
<sequence length="276" mass="32307">MSSNKVSIVITCYNDHKYLTTALDNANAQNWDEKEIILVDDGSNTITKKLIEKHISKIDILITQENLGVSAARNRGIEKASGTYILVWDCDDYFERDFISKALKKIDNKKTEIVTCYSRWFASHLKNEKIFKPRGGDLYDALFHNVAMGSALFKKKSWEKVNGYDENMILGFEDWEFYIRLLKDGGHVSVIPEVLFNYRNTPDSRNDKANLRKYDILDYIYLKHADLYKENFPQFVKNCLSEQRKKEKYKHQISKSSEYKIGRFILKPFRLLGILE</sequence>